<dbReference type="Pfam" id="PF04073">
    <property type="entry name" value="tRNA_edit"/>
    <property type="match status" value="1"/>
</dbReference>
<accession>A0A832CX77</accession>
<dbReference type="SUPFAM" id="SSF55826">
    <property type="entry name" value="YbaK/ProRS associated domain"/>
    <property type="match status" value="1"/>
</dbReference>
<dbReference type="Gene3D" id="3.90.960.10">
    <property type="entry name" value="YbaK/aminoacyl-tRNA synthetase-associated domain"/>
    <property type="match status" value="1"/>
</dbReference>
<dbReference type="CDD" id="cd04332">
    <property type="entry name" value="YbaK_like"/>
    <property type="match status" value="1"/>
</dbReference>
<sequence length="157" mass="17741">MPSARLRSYLDENNIKYITIKHSPAFTAQEIAAVSHIPGKNLAKVVMLNVKGKLAMAVLPASFKVNVDELKNQLGIDAVRLAHEKEFMNMFPDCEVGAMPPFGNLYGMDVYVAKSLTEDEYIYFNSCTHTELIQMQYKDFERLVQPKVLDFAHPSKV</sequence>
<reference evidence="2" key="1">
    <citation type="journal article" date="2020" name="mSystems">
        <title>Genome- and Community-Level Interaction Insights into Carbon Utilization and Element Cycling Functions of Hydrothermarchaeota in Hydrothermal Sediment.</title>
        <authorList>
            <person name="Zhou Z."/>
            <person name="Liu Y."/>
            <person name="Xu W."/>
            <person name="Pan J."/>
            <person name="Luo Z.H."/>
            <person name="Li M."/>
        </authorList>
    </citation>
    <scope>NUCLEOTIDE SEQUENCE [LARGE SCALE GENOMIC DNA]</scope>
    <source>
        <strain evidence="2">SpSt-500</strain>
    </source>
</reference>
<dbReference type="InterPro" id="IPR007214">
    <property type="entry name" value="YbaK/aa-tRNA-synth-assoc-dom"/>
</dbReference>
<dbReference type="AlphaFoldDB" id="A0A832CX77"/>
<dbReference type="InterPro" id="IPR036754">
    <property type="entry name" value="YbaK/aa-tRNA-synt-asso_dom_sf"/>
</dbReference>
<gene>
    <name evidence="2" type="ORF">ENS56_07135</name>
</gene>
<dbReference type="GO" id="GO:0002161">
    <property type="term" value="F:aminoacyl-tRNA deacylase activity"/>
    <property type="evidence" value="ECO:0007669"/>
    <property type="project" value="InterPro"/>
</dbReference>
<evidence type="ECO:0000313" key="2">
    <source>
        <dbReference type="EMBL" id="HGT47791.1"/>
    </source>
</evidence>
<evidence type="ECO:0000259" key="1">
    <source>
        <dbReference type="Pfam" id="PF04073"/>
    </source>
</evidence>
<feature type="domain" description="YbaK/aminoacyl-tRNA synthetase-associated" evidence="1">
    <location>
        <begin position="22"/>
        <end position="143"/>
    </location>
</feature>
<dbReference type="EMBL" id="DSVI01000008">
    <property type="protein sequence ID" value="HGT47791.1"/>
    <property type="molecule type" value="Genomic_DNA"/>
</dbReference>
<comment type="caution">
    <text evidence="2">The sequence shown here is derived from an EMBL/GenBank/DDBJ whole genome shotgun (WGS) entry which is preliminary data.</text>
</comment>
<protein>
    <submittedName>
        <fullName evidence="2">YbaK/EbsC family protein</fullName>
    </submittedName>
</protein>
<organism evidence="2">
    <name type="scientific">Ignavibacterium album</name>
    <dbReference type="NCBI Taxonomy" id="591197"/>
    <lineage>
        <taxon>Bacteria</taxon>
        <taxon>Pseudomonadati</taxon>
        <taxon>Ignavibacteriota</taxon>
        <taxon>Ignavibacteria</taxon>
        <taxon>Ignavibacteriales</taxon>
        <taxon>Ignavibacteriaceae</taxon>
        <taxon>Ignavibacterium</taxon>
    </lineage>
</organism>
<proteinExistence type="predicted"/>
<name>A0A832CX77_9BACT</name>